<dbReference type="Pfam" id="PF07647">
    <property type="entry name" value="SAM_2"/>
    <property type="match status" value="1"/>
</dbReference>
<dbReference type="Gene3D" id="1.10.150.50">
    <property type="entry name" value="Transcription Factor, Ets-1"/>
    <property type="match status" value="2"/>
</dbReference>
<gene>
    <name evidence="5" type="ORF">SteCoe_8877</name>
</gene>
<dbReference type="InterPro" id="IPR001660">
    <property type="entry name" value="SAM"/>
</dbReference>
<feature type="repeat" description="ANK" evidence="3">
    <location>
        <begin position="36"/>
        <end position="68"/>
    </location>
</feature>
<dbReference type="PROSITE" id="PS50088">
    <property type="entry name" value="ANK_REPEAT"/>
    <property type="match status" value="4"/>
</dbReference>
<comment type="caution">
    <text evidence="5">The sequence shown here is derived from an EMBL/GenBank/DDBJ whole genome shotgun (WGS) entry which is preliminary data.</text>
</comment>
<keyword evidence="1" id="KW-0677">Repeat</keyword>
<dbReference type="InterPro" id="IPR013761">
    <property type="entry name" value="SAM/pointed_sf"/>
</dbReference>
<dbReference type="InterPro" id="IPR033635">
    <property type="entry name" value="ANKS1/Caskin"/>
</dbReference>
<evidence type="ECO:0000313" key="6">
    <source>
        <dbReference type="Proteomes" id="UP000187209"/>
    </source>
</evidence>
<dbReference type="Gene3D" id="1.25.40.20">
    <property type="entry name" value="Ankyrin repeat-containing domain"/>
    <property type="match status" value="1"/>
</dbReference>
<feature type="repeat" description="ANK" evidence="3">
    <location>
        <begin position="102"/>
        <end position="134"/>
    </location>
</feature>
<reference evidence="5 6" key="1">
    <citation type="submission" date="2016-11" db="EMBL/GenBank/DDBJ databases">
        <title>The macronuclear genome of Stentor coeruleus: a giant cell with tiny introns.</title>
        <authorList>
            <person name="Slabodnick M."/>
            <person name="Ruby J.G."/>
            <person name="Reiff S.B."/>
            <person name="Swart E.C."/>
            <person name="Gosai S."/>
            <person name="Prabakaran S."/>
            <person name="Witkowska E."/>
            <person name="Larue G.E."/>
            <person name="Fisher S."/>
            <person name="Freeman R.M."/>
            <person name="Gunawardena J."/>
            <person name="Chu W."/>
            <person name="Stover N.A."/>
            <person name="Gregory B.D."/>
            <person name="Nowacki M."/>
            <person name="Derisi J."/>
            <person name="Roy S.W."/>
            <person name="Marshall W.F."/>
            <person name="Sood P."/>
        </authorList>
    </citation>
    <scope>NUCLEOTIDE SEQUENCE [LARGE SCALE GENOMIC DNA]</scope>
    <source>
        <strain evidence="5">WM001</strain>
    </source>
</reference>
<name>A0A1R2CJ78_9CILI</name>
<feature type="repeat" description="ANK" evidence="3">
    <location>
        <begin position="69"/>
        <end position="101"/>
    </location>
</feature>
<dbReference type="PROSITE" id="PS50297">
    <property type="entry name" value="ANK_REP_REGION"/>
    <property type="match status" value="4"/>
</dbReference>
<dbReference type="AlphaFoldDB" id="A0A1R2CJ78"/>
<dbReference type="Proteomes" id="UP000187209">
    <property type="component" value="Unassembled WGS sequence"/>
</dbReference>
<evidence type="ECO:0000256" key="2">
    <source>
        <dbReference type="ARBA" id="ARBA00023043"/>
    </source>
</evidence>
<proteinExistence type="predicted"/>
<dbReference type="EMBL" id="MPUH01000135">
    <property type="protein sequence ID" value="OMJ89053.1"/>
    <property type="molecule type" value="Genomic_DNA"/>
</dbReference>
<dbReference type="Pfam" id="PF12796">
    <property type="entry name" value="Ank_2"/>
    <property type="match status" value="1"/>
</dbReference>
<dbReference type="PANTHER" id="PTHR24174:SF1">
    <property type="entry name" value="IP14385P"/>
    <property type="match status" value="1"/>
</dbReference>
<dbReference type="GO" id="GO:0005829">
    <property type="term" value="C:cytosol"/>
    <property type="evidence" value="ECO:0007669"/>
    <property type="project" value="TreeGrafter"/>
</dbReference>
<dbReference type="PANTHER" id="PTHR24174">
    <property type="entry name" value="ANKYRIN REPEAT AND STERILE ALPHA MOTIF DOMAIN-CONTAINING PROTEIN 1"/>
    <property type="match status" value="1"/>
</dbReference>
<accession>A0A1R2CJ78</accession>
<feature type="domain" description="SAM" evidence="4">
    <location>
        <begin position="333"/>
        <end position="401"/>
    </location>
</feature>
<organism evidence="5 6">
    <name type="scientific">Stentor coeruleus</name>
    <dbReference type="NCBI Taxonomy" id="5963"/>
    <lineage>
        <taxon>Eukaryota</taxon>
        <taxon>Sar</taxon>
        <taxon>Alveolata</taxon>
        <taxon>Ciliophora</taxon>
        <taxon>Postciliodesmatophora</taxon>
        <taxon>Heterotrichea</taxon>
        <taxon>Heterotrichida</taxon>
        <taxon>Stentoridae</taxon>
        <taxon>Stentor</taxon>
    </lineage>
</organism>
<dbReference type="SMART" id="SM00454">
    <property type="entry name" value="SAM"/>
    <property type="match status" value="2"/>
</dbReference>
<dbReference type="Pfam" id="PF00536">
    <property type="entry name" value="SAM_1"/>
    <property type="match status" value="1"/>
</dbReference>
<evidence type="ECO:0000256" key="1">
    <source>
        <dbReference type="ARBA" id="ARBA00022737"/>
    </source>
</evidence>
<evidence type="ECO:0000313" key="5">
    <source>
        <dbReference type="EMBL" id="OMJ89053.1"/>
    </source>
</evidence>
<dbReference type="SMART" id="SM00248">
    <property type="entry name" value="ANK"/>
    <property type="match status" value="4"/>
</dbReference>
<sequence length="430" mass="48491">MTETDLQKACRVGDSGRIREIIMSNPGLINELDQNLGWPPLYRTVTCGHVEASKVLLSLGANPNTKNKLGDSPLHQAVESNHIALVQVLLDNGADSNIQQNDGDTPLHYSCLKELAPITNLLLKYRANPNVQDKIFGKTPFHLAVESKNLAMVQVMIKYSARFDIEDYSGRTPLELSEDIKNLVESYIERDPDAMSKKTPSFDRSEISVKADSIIEPECENLNFAKTGSFNDYSFGTDPHKSSLYKWLTSMKLEDLYNILYINGYDDLDFLLAQIRSTDPLTPEILEKIGVSKYGHRAKLLALLEEEAFKDIRNSLPAHNCIICSNRPSNSITLEKWLDSIGLKKLLKNFVDNGIEDMETLVTIMQSKYAFCDESLKGVLDIEKLGHRQRIMGKIKEEMGTPIVRHRRVVSKMSIEKDEQVTACEFCIAF</sequence>
<dbReference type="SUPFAM" id="SSF47769">
    <property type="entry name" value="SAM/Pointed domain"/>
    <property type="match status" value="2"/>
</dbReference>
<keyword evidence="2 3" id="KW-0040">ANK repeat</keyword>
<dbReference type="SUPFAM" id="SSF48403">
    <property type="entry name" value="Ankyrin repeat"/>
    <property type="match status" value="1"/>
</dbReference>
<protein>
    <recommendedName>
        <fullName evidence="4">SAM domain-containing protein</fullName>
    </recommendedName>
</protein>
<evidence type="ECO:0000259" key="4">
    <source>
        <dbReference type="PROSITE" id="PS50105"/>
    </source>
</evidence>
<keyword evidence="6" id="KW-1185">Reference proteome</keyword>
<feature type="repeat" description="ANK" evidence="3">
    <location>
        <begin position="136"/>
        <end position="168"/>
    </location>
</feature>
<dbReference type="InterPro" id="IPR002110">
    <property type="entry name" value="Ankyrin_rpt"/>
</dbReference>
<dbReference type="PROSITE" id="PS50105">
    <property type="entry name" value="SAM_DOMAIN"/>
    <property type="match status" value="1"/>
</dbReference>
<evidence type="ECO:0000256" key="3">
    <source>
        <dbReference type="PROSITE-ProRule" id="PRU00023"/>
    </source>
</evidence>
<dbReference type="InterPro" id="IPR036770">
    <property type="entry name" value="Ankyrin_rpt-contain_sf"/>
</dbReference>
<dbReference type="OrthoDB" id="292939at2759"/>
<dbReference type="Pfam" id="PF00023">
    <property type="entry name" value="Ank"/>
    <property type="match status" value="1"/>
</dbReference>